<dbReference type="EMBL" id="CP053069">
    <property type="protein sequence ID" value="QJR12648.1"/>
    <property type="molecule type" value="Genomic_DNA"/>
</dbReference>
<proteinExistence type="predicted"/>
<dbReference type="GO" id="GO:0005524">
    <property type="term" value="F:ATP binding"/>
    <property type="evidence" value="ECO:0007669"/>
    <property type="project" value="UniProtKB-KW"/>
</dbReference>
<evidence type="ECO:0000313" key="7">
    <source>
        <dbReference type="EMBL" id="QJR12648.1"/>
    </source>
</evidence>
<evidence type="ECO:0000256" key="2">
    <source>
        <dbReference type="ARBA" id="ARBA00022723"/>
    </source>
</evidence>
<feature type="domain" description="Glutathionylspermidine synthase pre-ATP-grasp-like" evidence="6">
    <location>
        <begin position="12"/>
        <end position="373"/>
    </location>
</feature>
<sequence length="374" mass="42637">MKRHEIAPRPGWEQKVEALGFHFHTLDGVYWDERAYYEFTADEVDTLEEATAELHQRCLEAVGRVIAKGDYSRFRIPDPFHALIRSSWEEEEPSLFGRFDLSWDGNGAPKLLEYNADTPTALLEASVVQWYWLKDVFPDRDQFNSLHEKLVERWKEIGHKVPGDRVVHFAALADNDEDQGNLDYLRDTAIQAGLDARAIDMAALGWNGKRFTDLDERAIAVLFKLYPWEWLVREEFGTHLLGRHTLVIEPAWKMLLSNKAILPVLWEMFPGHPNLLEASFEPGRFATDFVKKPIYSREGANVAITAGGSTLEAPGEYGSEGFIWQAYHELPRFGAHYTVIGSWIVGSESAGIGIREDTSPITRNSSRFVPHCFT</sequence>
<organism evidence="7 8">
    <name type="scientific">Usitatibacter rugosus</name>
    <dbReference type="NCBI Taxonomy" id="2732067"/>
    <lineage>
        <taxon>Bacteria</taxon>
        <taxon>Pseudomonadati</taxon>
        <taxon>Pseudomonadota</taxon>
        <taxon>Betaproteobacteria</taxon>
        <taxon>Nitrosomonadales</taxon>
        <taxon>Usitatibacteraceae</taxon>
        <taxon>Usitatibacter</taxon>
    </lineage>
</organism>
<dbReference type="AlphaFoldDB" id="A0A6M4H0J0"/>
<dbReference type="GO" id="GO:0046872">
    <property type="term" value="F:metal ion binding"/>
    <property type="evidence" value="ECO:0007669"/>
    <property type="project" value="UniProtKB-KW"/>
</dbReference>
<dbReference type="SUPFAM" id="SSF56059">
    <property type="entry name" value="Glutathione synthetase ATP-binding domain-like"/>
    <property type="match status" value="1"/>
</dbReference>
<dbReference type="KEGG" id="uru:DSM104443_03740"/>
<dbReference type="EC" id="6.3.1.-" evidence="7"/>
<evidence type="ECO:0000256" key="5">
    <source>
        <dbReference type="ARBA" id="ARBA00022842"/>
    </source>
</evidence>
<dbReference type="InterPro" id="IPR016185">
    <property type="entry name" value="PreATP-grasp_dom_sf"/>
</dbReference>
<keyword evidence="1 7" id="KW-0436">Ligase</keyword>
<keyword evidence="2" id="KW-0479">Metal-binding</keyword>
<evidence type="ECO:0000256" key="4">
    <source>
        <dbReference type="ARBA" id="ARBA00022840"/>
    </source>
</evidence>
<keyword evidence="5" id="KW-0460">Magnesium</keyword>
<protein>
    <submittedName>
        <fullName evidence="7">Acid--amine ligase YgiC</fullName>
        <ecNumber evidence="7">6.3.1.-</ecNumber>
    </submittedName>
</protein>
<evidence type="ECO:0000313" key="8">
    <source>
        <dbReference type="Proteomes" id="UP000501534"/>
    </source>
</evidence>
<name>A0A6M4H0J0_9PROT</name>
<dbReference type="InterPro" id="IPR005494">
    <property type="entry name" value="GSPS_pre-ATP-grasp-like_dom"/>
</dbReference>
<reference evidence="7 8" key="1">
    <citation type="submission" date="2020-04" db="EMBL/GenBank/DDBJ databases">
        <title>Usitatibacter rugosus gen. nov., sp. nov. and Usitatibacter palustris sp. nov., novel members of Usitatibacteraceae fam. nov. within the order Nitrosomonadales isolated from soil.</title>
        <authorList>
            <person name="Huber K.J."/>
            <person name="Neumann-Schaal M."/>
            <person name="Geppert A."/>
            <person name="Luckner M."/>
            <person name="Wanner G."/>
            <person name="Overmann J."/>
        </authorList>
    </citation>
    <scope>NUCLEOTIDE SEQUENCE [LARGE SCALE GENOMIC DNA]</scope>
    <source>
        <strain evidence="7 8">0125_3</strain>
    </source>
</reference>
<dbReference type="Gene3D" id="3.30.1490.330">
    <property type="match status" value="1"/>
</dbReference>
<keyword evidence="3" id="KW-0547">Nucleotide-binding</keyword>
<dbReference type="Pfam" id="PF03738">
    <property type="entry name" value="GSP_synth"/>
    <property type="match status" value="1"/>
</dbReference>
<dbReference type="SUPFAM" id="SSF52440">
    <property type="entry name" value="PreATP-grasp domain"/>
    <property type="match status" value="1"/>
</dbReference>
<keyword evidence="4" id="KW-0067">ATP-binding</keyword>
<dbReference type="GO" id="GO:0016874">
    <property type="term" value="F:ligase activity"/>
    <property type="evidence" value="ECO:0007669"/>
    <property type="project" value="UniProtKB-KW"/>
</dbReference>
<evidence type="ECO:0000256" key="1">
    <source>
        <dbReference type="ARBA" id="ARBA00022598"/>
    </source>
</evidence>
<keyword evidence="8" id="KW-1185">Reference proteome</keyword>
<gene>
    <name evidence="7" type="primary">ygiC</name>
    <name evidence="7" type="ORF">DSM104443_03740</name>
</gene>
<evidence type="ECO:0000259" key="6">
    <source>
        <dbReference type="Pfam" id="PF03738"/>
    </source>
</evidence>
<evidence type="ECO:0000256" key="3">
    <source>
        <dbReference type="ARBA" id="ARBA00022741"/>
    </source>
</evidence>
<accession>A0A6M4H0J0</accession>
<dbReference type="RefSeq" id="WP_171095027.1">
    <property type="nucleotide sequence ID" value="NZ_CP053069.1"/>
</dbReference>
<dbReference type="Proteomes" id="UP000501534">
    <property type="component" value="Chromosome"/>
</dbReference>